<comment type="function">
    <text evidence="5">Negative regulator of class I heat shock genes (grpE-dnaK-dnaJ and groELS operons). Prevents heat-shock induction of these operons.</text>
</comment>
<dbReference type="PANTHER" id="PTHR34824">
    <property type="entry name" value="HEAT-INDUCIBLE TRANSCRIPTION REPRESSOR HRCA"/>
    <property type="match status" value="1"/>
</dbReference>
<dbReference type="AlphaFoldDB" id="A0A1G1YKE0"/>
<dbReference type="Gene3D" id="1.10.10.10">
    <property type="entry name" value="Winged helix-like DNA-binding domain superfamily/Winged helix DNA-binding domain"/>
    <property type="match status" value="1"/>
</dbReference>
<evidence type="ECO:0000313" key="7">
    <source>
        <dbReference type="EMBL" id="OGY52286.1"/>
    </source>
</evidence>
<keyword evidence="4 5" id="KW-0804">Transcription</keyword>
<proteinExistence type="inferred from homology"/>
<evidence type="ECO:0000256" key="3">
    <source>
        <dbReference type="ARBA" id="ARBA00023016"/>
    </source>
</evidence>
<comment type="similarity">
    <text evidence="5">Belongs to the HrcA family.</text>
</comment>
<feature type="domain" description="Heat-inducible transcription repressor HrcA C-terminal" evidence="6">
    <location>
        <begin position="111"/>
        <end position="222"/>
    </location>
</feature>
<dbReference type="Proteomes" id="UP000177310">
    <property type="component" value="Unassembled WGS sequence"/>
</dbReference>
<evidence type="ECO:0000256" key="5">
    <source>
        <dbReference type="HAMAP-Rule" id="MF_00081"/>
    </source>
</evidence>
<organism evidence="7 8">
    <name type="scientific">Candidatus Buchananbacteria bacterium RIFCSPHIGHO2_02_FULL_56_16</name>
    <dbReference type="NCBI Taxonomy" id="1797542"/>
    <lineage>
        <taxon>Bacteria</taxon>
        <taxon>Candidatus Buchananiibacteriota</taxon>
    </lineage>
</organism>
<evidence type="ECO:0000256" key="4">
    <source>
        <dbReference type="ARBA" id="ARBA00023163"/>
    </source>
</evidence>
<accession>A0A1G1YKE0</accession>
<gene>
    <name evidence="5" type="primary">hrcA</name>
    <name evidence="7" type="ORF">A3J59_02160</name>
</gene>
<dbReference type="HAMAP" id="MF_00081">
    <property type="entry name" value="HrcA"/>
    <property type="match status" value="1"/>
</dbReference>
<dbReference type="Pfam" id="PF01628">
    <property type="entry name" value="HrcA"/>
    <property type="match status" value="1"/>
</dbReference>
<dbReference type="GO" id="GO:0045892">
    <property type="term" value="P:negative regulation of DNA-templated transcription"/>
    <property type="evidence" value="ECO:0007669"/>
    <property type="project" value="UniProtKB-UniRule"/>
</dbReference>
<name>A0A1G1YKE0_9BACT</name>
<keyword evidence="3 5" id="KW-0346">Stress response</keyword>
<sequence>MIFDFMMNDRQQALLRTIVTDYIRTAQPVGSQLIAETGRFKLSPATIRNEMVELESSGYLRQPHTSAGRVPTAKGYQFYVDHFLQAEPVSRSQERQLTAAVTAADRGEPDQLKALAKAVADLADNAVFVGFSASNLYYTGLSNLFSQPEFVEHDLVRNLSEVIDHLDRVVDEIFSVINQVDVMIGDRNPFGHDCSAIVAKYQTKTGEGLLGILGPMRMDYQNNLSLIRYSLTLVRGS</sequence>
<dbReference type="InterPro" id="IPR036390">
    <property type="entry name" value="WH_DNA-bd_sf"/>
</dbReference>
<dbReference type="InterPro" id="IPR036388">
    <property type="entry name" value="WH-like_DNA-bd_sf"/>
</dbReference>
<dbReference type="SUPFAM" id="SSF46785">
    <property type="entry name" value="Winged helix' DNA-binding domain"/>
    <property type="match status" value="1"/>
</dbReference>
<dbReference type="GO" id="GO:0003677">
    <property type="term" value="F:DNA binding"/>
    <property type="evidence" value="ECO:0007669"/>
    <property type="project" value="InterPro"/>
</dbReference>
<evidence type="ECO:0000256" key="1">
    <source>
        <dbReference type="ARBA" id="ARBA00022491"/>
    </source>
</evidence>
<evidence type="ECO:0000259" key="6">
    <source>
        <dbReference type="Pfam" id="PF01628"/>
    </source>
</evidence>
<dbReference type="Gene3D" id="3.30.450.40">
    <property type="match status" value="1"/>
</dbReference>
<keyword evidence="1 5" id="KW-0678">Repressor</keyword>
<dbReference type="InterPro" id="IPR002571">
    <property type="entry name" value="HrcA"/>
</dbReference>
<evidence type="ECO:0000256" key="2">
    <source>
        <dbReference type="ARBA" id="ARBA00023015"/>
    </source>
</evidence>
<dbReference type="PANTHER" id="PTHR34824:SF1">
    <property type="entry name" value="HEAT-INDUCIBLE TRANSCRIPTION REPRESSOR HRCA"/>
    <property type="match status" value="1"/>
</dbReference>
<dbReference type="STRING" id="1797542.A3J59_02160"/>
<dbReference type="InterPro" id="IPR021153">
    <property type="entry name" value="HrcA_C"/>
</dbReference>
<dbReference type="InterPro" id="IPR029016">
    <property type="entry name" value="GAF-like_dom_sf"/>
</dbReference>
<keyword evidence="2 5" id="KW-0805">Transcription regulation</keyword>
<evidence type="ECO:0000313" key="8">
    <source>
        <dbReference type="Proteomes" id="UP000177310"/>
    </source>
</evidence>
<dbReference type="EMBL" id="MHIL01000006">
    <property type="protein sequence ID" value="OGY52286.1"/>
    <property type="molecule type" value="Genomic_DNA"/>
</dbReference>
<dbReference type="SUPFAM" id="SSF55781">
    <property type="entry name" value="GAF domain-like"/>
    <property type="match status" value="1"/>
</dbReference>
<comment type="caution">
    <text evidence="7">The sequence shown here is derived from an EMBL/GenBank/DDBJ whole genome shotgun (WGS) entry which is preliminary data.</text>
</comment>
<reference evidence="7 8" key="1">
    <citation type="journal article" date="2016" name="Nat. Commun.">
        <title>Thousands of microbial genomes shed light on interconnected biogeochemical processes in an aquifer system.</title>
        <authorList>
            <person name="Anantharaman K."/>
            <person name="Brown C.T."/>
            <person name="Hug L.A."/>
            <person name="Sharon I."/>
            <person name="Castelle C.J."/>
            <person name="Probst A.J."/>
            <person name="Thomas B.C."/>
            <person name="Singh A."/>
            <person name="Wilkins M.J."/>
            <person name="Karaoz U."/>
            <person name="Brodie E.L."/>
            <person name="Williams K.H."/>
            <person name="Hubbard S.S."/>
            <person name="Banfield J.F."/>
        </authorList>
    </citation>
    <scope>NUCLEOTIDE SEQUENCE [LARGE SCALE GENOMIC DNA]</scope>
</reference>
<protein>
    <recommendedName>
        <fullName evidence="5">Heat-inducible transcription repressor HrcA</fullName>
    </recommendedName>
</protein>